<dbReference type="PANTHER" id="PTHR43266:SF2">
    <property type="entry name" value="MAJOR FACILITATOR SUPERFAMILY (MFS) PROFILE DOMAIN-CONTAINING PROTEIN"/>
    <property type="match status" value="1"/>
</dbReference>
<dbReference type="InterPro" id="IPR020846">
    <property type="entry name" value="MFS_dom"/>
</dbReference>
<evidence type="ECO:0000256" key="4">
    <source>
        <dbReference type="ARBA" id="ARBA00022692"/>
    </source>
</evidence>
<gene>
    <name evidence="9" type="ORF">BHE16_07105</name>
</gene>
<dbReference type="OrthoDB" id="4368225at2"/>
<feature type="transmembrane region" description="Helical" evidence="7">
    <location>
        <begin position="12"/>
        <end position="39"/>
    </location>
</feature>
<dbReference type="PANTHER" id="PTHR43266">
    <property type="entry name" value="MACROLIDE-EFFLUX PROTEIN"/>
    <property type="match status" value="1"/>
</dbReference>
<dbReference type="InterPro" id="IPR011701">
    <property type="entry name" value="MFS"/>
</dbReference>
<organism evidence="9 10">
    <name type="scientific">Neomicrococcus aestuarii</name>
    <dbReference type="NCBI Taxonomy" id="556325"/>
    <lineage>
        <taxon>Bacteria</taxon>
        <taxon>Bacillati</taxon>
        <taxon>Actinomycetota</taxon>
        <taxon>Actinomycetes</taxon>
        <taxon>Micrococcales</taxon>
        <taxon>Micrococcaceae</taxon>
        <taxon>Neomicrococcus</taxon>
    </lineage>
</organism>
<evidence type="ECO:0000313" key="9">
    <source>
        <dbReference type="EMBL" id="APF40816.1"/>
    </source>
</evidence>
<dbReference type="RefSeq" id="WP_071894293.1">
    <property type="nucleotide sequence ID" value="NZ_CP018135.1"/>
</dbReference>
<dbReference type="GO" id="GO:0005886">
    <property type="term" value="C:plasma membrane"/>
    <property type="evidence" value="ECO:0007669"/>
    <property type="project" value="UniProtKB-SubCell"/>
</dbReference>
<accession>A0A1L2ZNU0</accession>
<feature type="transmembrane region" description="Helical" evidence="7">
    <location>
        <begin position="251"/>
        <end position="269"/>
    </location>
</feature>
<comment type="subcellular location">
    <subcellularLocation>
        <location evidence="1">Cell membrane</location>
        <topology evidence="1">Multi-pass membrane protein</topology>
    </subcellularLocation>
</comment>
<keyword evidence="4 7" id="KW-0812">Transmembrane</keyword>
<dbReference type="Proteomes" id="UP000183530">
    <property type="component" value="Chromosome"/>
</dbReference>
<dbReference type="KEGG" id="nae:BHE16_07105"/>
<name>A0A1L2ZNU0_9MICC</name>
<keyword evidence="3" id="KW-1003">Cell membrane</keyword>
<reference evidence="9 10" key="1">
    <citation type="submission" date="2016-11" db="EMBL/GenBank/DDBJ databases">
        <title>Genome sequencing of Zhihengliuella aestuarii B18 antagonistic to Plasmodiophora brassicae.</title>
        <authorList>
            <person name="Luo Y."/>
        </authorList>
    </citation>
    <scope>NUCLEOTIDE SEQUENCE [LARGE SCALE GENOMIC DNA]</scope>
    <source>
        <strain evidence="9 10">B18</strain>
    </source>
</reference>
<dbReference type="STRING" id="556325.BHE16_07105"/>
<evidence type="ECO:0000259" key="8">
    <source>
        <dbReference type="PROSITE" id="PS50850"/>
    </source>
</evidence>
<dbReference type="Gene3D" id="1.20.1250.20">
    <property type="entry name" value="MFS general substrate transporter like domains"/>
    <property type="match status" value="2"/>
</dbReference>
<dbReference type="Pfam" id="PF07690">
    <property type="entry name" value="MFS_1"/>
    <property type="match status" value="2"/>
</dbReference>
<keyword evidence="10" id="KW-1185">Reference proteome</keyword>
<protein>
    <submittedName>
        <fullName evidence="9">MFS transporter</fullName>
    </submittedName>
</protein>
<proteinExistence type="predicted"/>
<feature type="transmembrane region" description="Helical" evidence="7">
    <location>
        <begin position="173"/>
        <end position="196"/>
    </location>
</feature>
<dbReference type="InterPro" id="IPR036259">
    <property type="entry name" value="MFS_trans_sf"/>
</dbReference>
<feature type="domain" description="Major facilitator superfamily (MFS) profile" evidence="8">
    <location>
        <begin position="9"/>
        <end position="402"/>
    </location>
</feature>
<dbReference type="SUPFAM" id="SSF103473">
    <property type="entry name" value="MFS general substrate transporter"/>
    <property type="match status" value="1"/>
</dbReference>
<keyword evidence="6 7" id="KW-0472">Membrane</keyword>
<evidence type="ECO:0000256" key="6">
    <source>
        <dbReference type="ARBA" id="ARBA00023136"/>
    </source>
</evidence>
<dbReference type="CDD" id="cd06173">
    <property type="entry name" value="MFS_MefA_like"/>
    <property type="match status" value="1"/>
</dbReference>
<evidence type="ECO:0000256" key="1">
    <source>
        <dbReference type="ARBA" id="ARBA00004651"/>
    </source>
</evidence>
<evidence type="ECO:0000256" key="2">
    <source>
        <dbReference type="ARBA" id="ARBA00022448"/>
    </source>
</evidence>
<feature type="transmembrane region" description="Helical" evidence="7">
    <location>
        <begin position="281"/>
        <end position="299"/>
    </location>
</feature>
<dbReference type="PROSITE" id="PS50850">
    <property type="entry name" value="MFS"/>
    <property type="match status" value="1"/>
</dbReference>
<evidence type="ECO:0000313" key="10">
    <source>
        <dbReference type="Proteomes" id="UP000183530"/>
    </source>
</evidence>
<evidence type="ECO:0000256" key="7">
    <source>
        <dbReference type="SAM" id="Phobius"/>
    </source>
</evidence>
<keyword evidence="5 7" id="KW-1133">Transmembrane helix</keyword>
<dbReference type="EMBL" id="CP018135">
    <property type="protein sequence ID" value="APF40816.1"/>
    <property type="molecule type" value="Genomic_DNA"/>
</dbReference>
<feature type="transmembrane region" description="Helical" evidence="7">
    <location>
        <begin position="311"/>
        <end position="329"/>
    </location>
</feature>
<evidence type="ECO:0000256" key="5">
    <source>
        <dbReference type="ARBA" id="ARBA00022989"/>
    </source>
</evidence>
<feature type="transmembrane region" description="Helical" evidence="7">
    <location>
        <begin position="217"/>
        <end position="239"/>
    </location>
</feature>
<feature type="transmembrane region" description="Helical" evidence="7">
    <location>
        <begin position="349"/>
        <end position="367"/>
    </location>
</feature>
<dbReference type="AlphaFoldDB" id="A0A1L2ZNU0"/>
<feature type="transmembrane region" description="Helical" evidence="7">
    <location>
        <begin position="373"/>
        <end position="398"/>
    </location>
</feature>
<keyword evidence="2" id="KW-0813">Transport</keyword>
<evidence type="ECO:0000256" key="3">
    <source>
        <dbReference type="ARBA" id="ARBA00022475"/>
    </source>
</evidence>
<sequence>MLTVLKNPSYARLFSAQIVALLGTGLLTIALGLLAFEIAGGDAGLVMGVAMTVKMVAYVAVAPVVNAWLSSVPRKRVLIGADIVRALIALGLPFVTEAWQIYVLIFVLQSASATFTPAFQAVIPSVLPDEAEYTRALSLSRLAYDLESLVSPMLAAILLTVISYHNLFMGTVFGFIGSAILVLLTRFPAIAAPAASRFLERLTSGVRAFWQAPELRALMGLNLVAATTTAMVIVNTVVLVKGDLARTQSDVALLLGAYGAGSMLIALLIPRLLDRISDKPAMLAGAVALPVLLLIAAGVMGADALSQDAQWWVLLVLWLLTGAATSLILTPSSRLLRRNSTEENRPAVFAAQFSLSHACYLITYPLAGVVGAALGLANVALILALIGVVGVLVAFVAWKDYQMMSRTSS</sequence>
<feature type="transmembrane region" description="Helical" evidence="7">
    <location>
        <begin position="45"/>
        <end position="65"/>
    </location>
</feature>
<dbReference type="GO" id="GO:0022857">
    <property type="term" value="F:transmembrane transporter activity"/>
    <property type="evidence" value="ECO:0007669"/>
    <property type="project" value="InterPro"/>
</dbReference>